<sequence length="165" mass="18631">MITGKGYPDLSTRIFLHKLSTATTMDYFYVPIYALVDLDPDGLSIMCTYKYGSKPLAHEGDWTRVPDLEWLGVRSIEAFATGNIEDSGLMAASVHQNEGLLHLTHRDRRKATGMLSKQFVNEGGLNHELKRELQVMLMLNMKAEIEILESRDGGLASWLMERLNT</sequence>
<dbReference type="Gene3D" id="3.40.1360.10">
    <property type="match status" value="1"/>
</dbReference>
<dbReference type="SUPFAM" id="SSF56726">
    <property type="entry name" value="DNA topoisomerase IV, alpha subunit"/>
    <property type="match status" value="1"/>
</dbReference>
<dbReference type="Pfam" id="PF21180">
    <property type="entry name" value="TOP6A-Spo11_Toprim"/>
    <property type="match status" value="1"/>
</dbReference>
<name>A0ABR3T8M4_9PEZI</name>
<dbReference type="InterPro" id="IPR002815">
    <property type="entry name" value="Spo11/TopoVI_A"/>
</dbReference>
<accession>A0ABR3T8M4</accession>
<protein>
    <submittedName>
        <fullName evidence="2">Endodeoxyribonuclease</fullName>
    </submittedName>
</protein>
<dbReference type="PANTHER" id="PTHR10848:SF0">
    <property type="entry name" value="MEIOTIC RECOMBINATION PROTEIN SPO11"/>
    <property type="match status" value="1"/>
</dbReference>
<dbReference type="InterPro" id="IPR036078">
    <property type="entry name" value="Spo11/TopoVI_A_sf"/>
</dbReference>
<feature type="domain" description="Topoisomerase 6 subunit A/Spo11 TOPRIM" evidence="1">
    <location>
        <begin position="1"/>
        <end position="151"/>
    </location>
</feature>
<reference evidence="2 3" key="1">
    <citation type="submission" date="2024-02" db="EMBL/GenBank/DDBJ databases">
        <title>De novo assembly and annotation of 12 fungi associated with fruit tree decline syndrome in Ontario, Canada.</title>
        <authorList>
            <person name="Sulman M."/>
            <person name="Ellouze W."/>
            <person name="Ilyukhin E."/>
        </authorList>
    </citation>
    <scope>NUCLEOTIDE SEQUENCE [LARGE SCALE GENOMIC DNA]</scope>
    <source>
        <strain evidence="2 3">M1-105</strain>
    </source>
</reference>
<organism evidence="2 3">
    <name type="scientific">Neofusicoccum ribis</name>
    <dbReference type="NCBI Taxonomy" id="45134"/>
    <lineage>
        <taxon>Eukaryota</taxon>
        <taxon>Fungi</taxon>
        <taxon>Dikarya</taxon>
        <taxon>Ascomycota</taxon>
        <taxon>Pezizomycotina</taxon>
        <taxon>Dothideomycetes</taxon>
        <taxon>Dothideomycetes incertae sedis</taxon>
        <taxon>Botryosphaeriales</taxon>
        <taxon>Botryosphaeriaceae</taxon>
        <taxon>Neofusicoccum</taxon>
    </lineage>
</organism>
<dbReference type="Proteomes" id="UP001521116">
    <property type="component" value="Unassembled WGS sequence"/>
</dbReference>
<gene>
    <name evidence="2" type="primary">SPO11</name>
    <name evidence="2" type="ORF">SLS56_001542</name>
</gene>
<comment type="caution">
    <text evidence="2">The sequence shown here is derived from an EMBL/GenBank/DDBJ whole genome shotgun (WGS) entry which is preliminary data.</text>
</comment>
<evidence type="ECO:0000259" key="1">
    <source>
        <dbReference type="Pfam" id="PF21180"/>
    </source>
</evidence>
<dbReference type="EMBL" id="JAJVDC020000009">
    <property type="protein sequence ID" value="KAL1635847.1"/>
    <property type="molecule type" value="Genomic_DNA"/>
</dbReference>
<keyword evidence="3" id="KW-1185">Reference proteome</keyword>
<dbReference type="PANTHER" id="PTHR10848">
    <property type="entry name" value="MEIOTIC RECOMBINATION PROTEIN SPO11"/>
    <property type="match status" value="1"/>
</dbReference>
<evidence type="ECO:0000313" key="2">
    <source>
        <dbReference type="EMBL" id="KAL1635847.1"/>
    </source>
</evidence>
<dbReference type="CDD" id="cd00223">
    <property type="entry name" value="TOPRIM_TopoIIB_SPO"/>
    <property type="match status" value="1"/>
</dbReference>
<proteinExistence type="predicted"/>
<dbReference type="InterPro" id="IPR034136">
    <property type="entry name" value="TOPRIM_Topo6A/Spo11"/>
</dbReference>
<evidence type="ECO:0000313" key="3">
    <source>
        <dbReference type="Proteomes" id="UP001521116"/>
    </source>
</evidence>